<dbReference type="CDD" id="cd02947">
    <property type="entry name" value="TRX_family"/>
    <property type="match status" value="1"/>
</dbReference>
<dbReference type="PANTHER" id="PTHR45663">
    <property type="entry name" value="GEO12009P1"/>
    <property type="match status" value="1"/>
</dbReference>
<evidence type="ECO:0000256" key="7">
    <source>
        <dbReference type="NCBIfam" id="TIGR01068"/>
    </source>
</evidence>
<protein>
    <recommendedName>
        <fullName evidence="7">Thioredoxin</fullName>
    </recommendedName>
</protein>
<reference evidence="9 10" key="1">
    <citation type="submission" date="2019-03" db="EMBL/GenBank/DDBJ databases">
        <title>Genomic Encyclopedia of Type Strains, Phase IV (KMG-IV): sequencing the most valuable type-strain genomes for metagenomic binning, comparative biology and taxonomic classification.</title>
        <authorList>
            <person name="Goeker M."/>
        </authorList>
    </citation>
    <scope>NUCLEOTIDE SEQUENCE [LARGE SCALE GENOMIC DNA]</scope>
    <source>
        <strain evidence="9 10">DSM 26377</strain>
    </source>
</reference>
<evidence type="ECO:0000256" key="3">
    <source>
        <dbReference type="ARBA" id="ARBA00022723"/>
    </source>
</evidence>
<dbReference type="GO" id="GO:0045454">
    <property type="term" value="P:cell redox homeostasis"/>
    <property type="evidence" value="ECO:0007669"/>
    <property type="project" value="TreeGrafter"/>
</dbReference>
<accession>A0A4R7PEK7</accession>
<dbReference type="InterPro" id="IPR005746">
    <property type="entry name" value="Thioredoxin"/>
</dbReference>
<evidence type="ECO:0000256" key="1">
    <source>
        <dbReference type="ARBA" id="ARBA00008987"/>
    </source>
</evidence>
<gene>
    <name evidence="9" type="ORF">DFR24_1945</name>
</gene>
<evidence type="ECO:0000313" key="9">
    <source>
        <dbReference type="EMBL" id="TDU32547.1"/>
    </source>
</evidence>
<dbReference type="AlphaFoldDB" id="A0A4R7PEK7"/>
<comment type="caution">
    <text evidence="9">The sequence shown here is derived from an EMBL/GenBank/DDBJ whole genome shotgun (WGS) entry which is preliminary data.</text>
</comment>
<dbReference type="InterPro" id="IPR049299">
    <property type="entry name" value="Thio2_N"/>
</dbReference>
<dbReference type="Proteomes" id="UP000295341">
    <property type="component" value="Unassembled WGS sequence"/>
</dbReference>
<dbReference type="RefSeq" id="WP_133881037.1">
    <property type="nucleotide sequence ID" value="NZ_MWIN01000001.1"/>
</dbReference>
<dbReference type="PROSITE" id="PS00194">
    <property type="entry name" value="THIOREDOXIN_1"/>
    <property type="match status" value="1"/>
</dbReference>
<dbReference type="InterPro" id="IPR013766">
    <property type="entry name" value="Thioredoxin_domain"/>
</dbReference>
<dbReference type="Gene3D" id="2.30.30.380">
    <property type="entry name" value="Zn-finger domain of Sec23/24"/>
    <property type="match status" value="1"/>
</dbReference>
<dbReference type="GO" id="GO:0005829">
    <property type="term" value="C:cytosol"/>
    <property type="evidence" value="ECO:0007669"/>
    <property type="project" value="TreeGrafter"/>
</dbReference>
<dbReference type="NCBIfam" id="TIGR01068">
    <property type="entry name" value="thioredoxin"/>
    <property type="match status" value="1"/>
</dbReference>
<evidence type="ECO:0000256" key="2">
    <source>
        <dbReference type="ARBA" id="ARBA00022448"/>
    </source>
</evidence>
<dbReference type="PRINTS" id="PR00421">
    <property type="entry name" value="THIOREDOXIN"/>
</dbReference>
<keyword evidence="2" id="KW-0813">Transport</keyword>
<dbReference type="Pfam" id="PF00085">
    <property type="entry name" value="Thioredoxin"/>
    <property type="match status" value="1"/>
</dbReference>
<sequence>MTDPTRVSCPQCAAVNRVPSARLADAPICGRCKVPLFGAAPIELDQAAFGRFLADNDLPVLVDFWAPWCGPCMQMAPTFHAAAGKLEPNMRLVKLNTEANPQLAAQLNIRSIPTLAVFANGREVSRQSGALPGAQLLQFAAQSVAKANTGYA</sequence>
<dbReference type="InterPro" id="IPR036249">
    <property type="entry name" value="Thioredoxin-like_sf"/>
</dbReference>
<keyword evidence="5" id="KW-1015">Disulfide bond</keyword>
<evidence type="ECO:0000259" key="8">
    <source>
        <dbReference type="PROSITE" id="PS51352"/>
    </source>
</evidence>
<dbReference type="EMBL" id="SOBT01000008">
    <property type="protein sequence ID" value="TDU32547.1"/>
    <property type="molecule type" value="Genomic_DNA"/>
</dbReference>
<dbReference type="InterPro" id="IPR017937">
    <property type="entry name" value="Thioredoxin_CS"/>
</dbReference>
<dbReference type="GO" id="GO:0046872">
    <property type="term" value="F:metal ion binding"/>
    <property type="evidence" value="ECO:0007669"/>
    <property type="project" value="UniProtKB-KW"/>
</dbReference>
<evidence type="ECO:0000313" key="10">
    <source>
        <dbReference type="Proteomes" id="UP000295341"/>
    </source>
</evidence>
<dbReference type="NCBIfam" id="NF008229">
    <property type="entry name" value="PRK10996.1"/>
    <property type="match status" value="1"/>
</dbReference>
<comment type="similarity">
    <text evidence="1">Belongs to the thioredoxin family.</text>
</comment>
<dbReference type="SUPFAM" id="SSF52833">
    <property type="entry name" value="Thioredoxin-like"/>
    <property type="match status" value="1"/>
</dbReference>
<dbReference type="GO" id="GO:0015035">
    <property type="term" value="F:protein-disulfide reductase activity"/>
    <property type="evidence" value="ECO:0007669"/>
    <property type="project" value="UniProtKB-UniRule"/>
</dbReference>
<keyword evidence="10" id="KW-1185">Reference proteome</keyword>
<keyword evidence="4" id="KW-0249">Electron transport</keyword>
<dbReference type="OrthoDB" id="9790390at2"/>
<name>A0A4R7PEK7_9GAMM</name>
<organism evidence="9 10">
    <name type="scientific">Panacagrimonas perspica</name>
    <dbReference type="NCBI Taxonomy" id="381431"/>
    <lineage>
        <taxon>Bacteria</taxon>
        <taxon>Pseudomonadati</taxon>
        <taxon>Pseudomonadota</taxon>
        <taxon>Gammaproteobacteria</taxon>
        <taxon>Nevskiales</taxon>
        <taxon>Nevskiaceae</taxon>
        <taxon>Panacagrimonas</taxon>
    </lineage>
</organism>
<dbReference type="PANTHER" id="PTHR45663:SF11">
    <property type="entry name" value="GEO12009P1"/>
    <property type="match status" value="1"/>
</dbReference>
<evidence type="ECO:0000256" key="5">
    <source>
        <dbReference type="ARBA" id="ARBA00023157"/>
    </source>
</evidence>
<keyword evidence="6" id="KW-0676">Redox-active center</keyword>
<dbReference type="Gene3D" id="3.40.30.10">
    <property type="entry name" value="Glutaredoxin"/>
    <property type="match status" value="1"/>
</dbReference>
<dbReference type="Pfam" id="PF21352">
    <property type="entry name" value="Zn_ribbon_Thio2"/>
    <property type="match status" value="1"/>
</dbReference>
<proteinExistence type="inferred from homology"/>
<evidence type="ECO:0000256" key="6">
    <source>
        <dbReference type="ARBA" id="ARBA00023284"/>
    </source>
</evidence>
<evidence type="ECO:0000256" key="4">
    <source>
        <dbReference type="ARBA" id="ARBA00022982"/>
    </source>
</evidence>
<dbReference type="PROSITE" id="PS51352">
    <property type="entry name" value="THIOREDOXIN_2"/>
    <property type="match status" value="1"/>
</dbReference>
<feature type="domain" description="Thioredoxin" evidence="8">
    <location>
        <begin position="33"/>
        <end position="145"/>
    </location>
</feature>
<keyword evidence="3" id="KW-0479">Metal-binding</keyword>